<evidence type="ECO:0000256" key="4">
    <source>
        <dbReference type="ARBA" id="ARBA00022786"/>
    </source>
</evidence>
<evidence type="ECO:0000256" key="6">
    <source>
        <dbReference type="PROSITE-ProRule" id="PRU00331"/>
    </source>
</evidence>
<dbReference type="GO" id="GO:0006508">
    <property type="term" value="P:proteolysis"/>
    <property type="evidence" value="ECO:0007669"/>
    <property type="project" value="UniProtKB-KW"/>
</dbReference>
<evidence type="ECO:0000256" key="2">
    <source>
        <dbReference type="ARBA" id="ARBA00012759"/>
    </source>
</evidence>
<dbReference type="OrthoDB" id="1262810at2759"/>
<dbReference type="InterPro" id="IPR006155">
    <property type="entry name" value="Josephin"/>
</dbReference>
<evidence type="ECO:0000256" key="1">
    <source>
        <dbReference type="ARBA" id="ARBA00000707"/>
    </source>
</evidence>
<dbReference type="NCBIfam" id="NF047352">
    <property type="entry name" value="P_loop_sacsin"/>
    <property type="match status" value="1"/>
</dbReference>
<keyword evidence="5" id="KW-0378">Hydrolase</keyword>
<protein>
    <recommendedName>
        <fullName evidence="2">ubiquitinyl hydrolase 1</fullName>
        <ecNumber evidence="2">3.4.19.12</ecNumber>
    </recommendedName>
</protein>
<dbReference type="PROSITE" id="PS50097">
    <property type="entry name" value="BTB"/>
    <property type="match status" value="1"/>
</dbReference>
<dbReference type="EMBL" id="JACGCI010000066">
    <property type="protein sequence ID" value="KAF6749160.1"/>
    <property type="molecule type" value="Genomic_DNA"/>
</dbReference>
<evidence type="ECO:0000259" key="8">
    <source>
        <dbReference type="PROSITE" id="PS50957"/>
    </source>
</evidence>
<comment type="caution">
    <text evidence="9">The sequence shown here is derived from an EMBL/GenBank/DDBJ whole genome shotgun (WGS) entry which is preliminary data.</text>
</comment>
<dbReference type="PANTHER" id="PTHR15600">
    <property type="entry name" value="SACSIN"/>
    <property type="match status" value="1"/>
</dbReference>
<gene>
    <name evidence="9" type="ORF">DFP72DRAFT_1143529</name>
</gene>
<comment type="caution">
    <text evidence="6">Lacks conserved residue(s) required for the propagation of feature annotation.</text>
</comment>
<sequence length="2677" mass="298286">MESTPFGEHVDRLGNIKSILQNYPFSAGLLRELLQNSDDAKATEQIFLLDCRQHPARKLYNAKLTDTQGPALLAYNNASFTEADWKALQNINKSSKVEDTSKIGKFGVGIRSCYHITDYLQVLSGQHLVIFDPQCSFSADGGVRLSLKPKDIGHARDHLSAFGHLYKDNVKKGNFDGTIVRLPLRTEPGDILENIVSPRDIEGLFKDFIDGELGAAMLFLQHLRSIKLVIVDKHGTVRDLASCAIDKPLEMEDGVTRARVRIKRRGADVTETKEWAILDQAPPLEEAHSLLSKRMAEFLPDEEELQKSLEVVLKKHKLRPDVGIAFPLSEDVDSSPRRNDAGCLFTFLRLPIETGFPVHIHGCFALTTSRQNLRNPVDNGVVKGSEDRVLIEWNKFLFEFFIPRAWAHLLEIFTTQIPSVDIFSVWPASQPSTSGQSVYWQKLPQALLQIVCKKDLAVWPNSALGGEFSTLENVFIAPPTLDQLTVDALAAAEVPICAVPPHVYELGFNECDTLTPKSAAKSLKTHPPFQPSSIASARTPVIYKILEYLLSTGDLNNIVGLQIIPAVSGHYISLRLSSDPKAECTHTLLEPDEYELFRLCDDNAIYIGDLPGSTAKLLKSQGPTQVNVQLLDSNCVVDYLDQHPTRKGVELHSTPPTRDALASSPNFGQVLLLPCLHGLEPTSRKRPVFKRDGSSRNNTALYKYLTRREVPFLADVGKKVEKILETYGLLKSLNDIPSLLDCLERLDAIPLHNDSAAESILQHFDDHMFAGNSASQPYSTDQARTFKELPIFPVVESVVEGGSLLFERNWIALDGFKTVYGVSSLQLLPDLPDTAFLDCKNYFKDEHLLSIINPKKPEPLPTIDIVSLSLNHLPSQPKQLIASILQFAASHRNDLSQNTLSLLRRTPFVLSGGESDVKVAPGTLIDPSSPLSQFYPEDCLPRREDDVDENIVKSLSDLSLMNRDLSPSNVKDCTRLIAANPDEFQPSIRLLNLLYEKSFNFASLNPLDRTLAWLPTQNEELSDAQTCHPSKGQTSKDDVYLFDHVWAKVHSDVKEIPPSLVKALGWDKAIPTKVLITQLCRVLEAKPRDIIRRVTAILVEMGSRAFSSNEQRSLEVVIEGKEWVPVSAGSGERLVHPWQAVLATPFAGVFRVSGNLLRGEGVKRFLKQNGCEESPSFATVERRLVELSKKPVSPANTKAAVAVLKFAVEKFELDDEALGELLVPDVEGELRPIDDVLYNDVGPNSLSYDLGDCTLANAAITEDLAKQLGLKLLGMDSEFTDMPSLGEDMGVSSATIVKKTLGNYNEKQFLPEFLANADDAGATQFEVILYDHTPTPDRAYLSSKLGVLCAGPAVMVCNDSTFSQKDFDGICRTHIGSKENEVDTIGQFGLGALTMFHVTQCAIIYSGDSVLFLDPAKQYLPTSRRAAMLVPLKQILKWVYLYSAFSPGLTVVIFCMRSYPGHIDCVKDMECYNKKKNVVNGTIFYLPLRTSTVDALKGETYTLESFQNTLLEDFKSKANECLLFVKLKRIVASEGNSGKSTKRLWSFEAGHSEEARDDSEVVQRVVTITHAGSSRSRKTTDTRWRTITATIPPDSESIPASFRMKGMPKSIRIGLAAPLDAKRRIEPKLFSTLPLAINIALPVHVNASFIMSSDRRHIRLDTYDNEETKFNRWLLQDAIPQLYLPLLETLAKDQDNARWWPGTLTRRAGQKDAIGPSDSKDPLAGAIIESFYSKHLPESQHSLFRSMFNPPQLYEVSNIVLYPSKPKTPSAVLEVLEWLSPNCLVDLAHVRQHLEKAGVAVCGPPFVKEILLEKGGADRVQLEIEDEELVKLLEYLADPDPSHLHDLPLLQLEDGKWETFGEGPTAAHYYATSSTKFVSEGLFSAYRLVNCKAFPHQLLKGDHEGKIDVEILHTASVRRLIEERLDELSGQALGNWLMVLWKLIPSLPQENLDETIEDLPLVPTTKASQFKSLLEVKNGQALVTSAREEAWLKKCFGDLGIAVVDPTEFPPELQSRLVGEIGGKYVASGTLFDRFVGCVTPILDAAIKRLEKWTGKRQQDFSGWVQKQIISPVPDEGRSTLGKLPLWTAKKGSKIAMRSADDVVLLPQHTPLSVGRFCRRYVTADTKVTHLGNERINLASLYALFELPAVLPAGEAEKVYLNFIRQVLTSNVAVSPLRVPNADRSLVPVSTLYEHSDFYDAAFGTSSSQFLLPSFDVLSNGLALLRDTNESLGHQRFAQCARIFEQQLADTPEYVERARVLYRRYCEGLALAHPLNPSQWHLLDNINFIPRSMNTTVTYLSDAVGLPAAIRQLPSIAAPRNVVRREFHDISWTQLVALEEEPREGVDRIKVVYPRFGRPSANVVLDHLRALAKYPRSPVILHSLRKTYEWLNKEENIEDIEDDLEDMSDVALFLNVDDASGTDEWTWLSANQLALETHDLSEVKAVRKFILPFRSLLKAAGVVEAFYPDVEQEGDDTPASQDSAFLVQMRRQFNEYRHSRNFTDLAIIPDEDQSGGGEQMEDTTEADPPGLYCHRLILAGCSSFFEDAFAGGYKEGQGNATSKRPEKIRVPGSRRAIAAVLDYIYTGKLVPPEDPITVEVLLGCLQLADYLGLKPDSACSNAVVHEIAKRQLLDPHNLDEVRESAKKFNAKRLEQYCDRYEETNEVLIRLARGDHGR</sequence>
<dbReference type="Gene3D" id="3.30.565.10">
    <property type="entry name" value="Histidine kinase-like ATPase, C-terminal domain"/>
    <property type="match status" value="1"/>
</dbReference>
<dbReference type="SUPFAM" id="SSF54695">
    <property type="entry name" value="POZ domain"/>
    <property type="match status" value="1"/>
</dbReference>
<dbReference type="SUPFAM" id="SSF55874">
    <property type="entry name" value="ATPase domain of HSP90 chaperone/DNA topoisomerase II/histidine kinase"/>
    <property type="match status" value="2"/>
</dbReference>
<dbReference type="InterPro" id="IPR058210">
    <property type="entry name" value="SACS/Nov_dom"/>
</dbReference>
<keyword evidence="10" id="KW-1185">Reference proteome</keyword>
<dbReference type="GO" id="GO:0030544">
    <property type="term" value="F:Hsp70 protein binding"/>
    <property type="evidence" value="ECO:0007669"/>
    <property type="project" value="TreeGrafter"/>
</dbReference>
<dbReference type="InterPro" id="IPR011333">
    <property type="entry name" value="SKP1/BTB/POZ_sf"/>
</dbReference>
<reference evidence="9 10" key="1">
    <citation type="submission" date="2020-07" db="EMBL/GenBank/DDBJ databases">
        <title>Comparative genomics of pyrophilous fungi reveals a link between fire events and developmental genes.</title>
        <authorList>
            <consortium name="DOE Joint Genome Institute"/>
            <person name="Steindorff A.S."/>
            <person name="Carver A."/>
            <person name="Calhoun S."/>
            <person name="Stillman K."/>
            <person name="Liu H."/>
            <person name="Lipzen A."/>
            <person name="Pangilinan J."/>
            <person name="Labutti K."/>
            <person name="Bruns T.D."/>
            <person name="Grigoriev I.V."/>
        </authorList>
    </citation>
    <scope>NUCLEOTIDE SEQUENCE [LARGE SCALE GENOMIC DNA]</scope>
    <source>
        <strain evidence="9 10">CBS 144469</strain>
    </source>
</reference>
<feature type="domain" description="BTB" evidence="7">
    <location>
        <begin position="2531"/>
        <end position="2593"/>
    </location>
</feature>
<dbReference type="Gene3D" id="3.30.710.10">
    <property type="entry name" value="Potassium Channel Kv1.1, Chain A"/>
    <property type="match status" value="1"/>
</dbReference>
<evidence type="ECO:0000256" key="5">
    <source>
        <dbReference type="ARBA" id="ARBA00022801"/>
    </source>
</evidence>
<comment type="catalytic activity">
    <reaction evidence="1">
        <text>Thiol-dependent hydrolysis of ester, thioester, amide, peptide and isopeptide bonds formed by the C-terminal Gly of ubiquitin (a 76-residue protein attached to proteins as an intracellular targeting signal).</text>
        <dbReference type="EC" id="3.4.19.12"/>
    </reaction>
</comment>
<dbReference type="InterPro" id="IPR000210">
    <property type="entry name" value="BTB/POZ_dom"/>
</dbReference>
<proteinExistence type="predicted"/>
<accession>A0A8H6HLE0</accession>
<evidence type="ECO:0000313" key="9">
    <source>
        <dbReference type="EMBL" id="KAF6749160.1"/>
    </source>
</evidence>
<dbReference type="Proteomes" id="UP000521943">
    <property type="component" value="Unassembled WGS sequence"/>
</dbReference>
<keyword evidence="4" id="KW-0833">Ubl conjugation pathway</keyword>
<dbReference type="GO" id="GO:0004843">
    <property type="term" value="F:cysteine-type deubiquitinase activity"/>
    <property type="evidence" value="ECO:0007669"/>
    <property type="project" value="UniProtKB-EC"/>
</dbReference>
<evidence type="ECO:0000256" key="3">
    <source>
        <dbReference type="ARBA" id="ARBA00022670"/>
    </source>
</evidence>
<dbReference type="PROSITE" id="PS50957">
    <property type="entry name" value="JOSEPHIN"/>
    <property type="match status" value="1"/>
</dbReference>
<dbReference type="Pfam" id="PF25794">
    <property type="entry name" value="SACS"/>
    <property type="match status" value="2"/>
</dbReference>
<organism evidence="9 10">
    <name type="scientific">Ephemerocybe angulata</name>
    <dbReference type="NCBI Taxonomy" id="980116"/>
    <lineage>
        <taxon>Eukaryota</taxon>
        <taxon>Fungi</taxon>
        <taxon>Dikarya</taxon>
        <taxon>Basidiomycota</taxon>
        <taxon>Agaricomycotina</taxon>
        <taxon>Agaricomycetes</taxon>
        <taxon>Agaricomycetidae</taxon>
        <taxon>Agaricales</taxon>
        <taxon>Agaricineae</taxon>
        <taxon>Psathyrellaceae</taxon>
        <taxon>Ephemerocybe</taxon>
    </lineage>
</organism>
<dbReference type="PANTHER" id="PTHR15600:SF42">
    <property type="entry name" value="SACSIN"/>
    <property type="match status" value="1"/>
</dbReference>
<feature type="domain" description="Josephin" evidence="8">
    <location>
        <begin position="2620"/>
        <end position="2677"/>
    </location>
</feature>
<dbReference type="EC" id="3.4.19.12" evidence="2"/>
<dbReference type="CDD" id="cd18186">
    <property type="entry name" value="BTB_POZ_ZBTB_KLHL-like"/>
    <property type="match status" value="1"/>
</dbReference>
<dbReference type="Pfam" id="PF00651">
    <property type="entry name" value="BTB"/>
    <property type="match status" value="1"/>
</dbReference>
<keyword evidence="3" id="KW-0645">Protease</keyword>
<evidence type="ECO:0000259" key="7">
    <source>
        <dbReference type="PROSITE" id="PS50097"/>
    </source>
</evidence>
<evidence type="ECO:0000313" key="10">
    <source>
        <dbReference type="Proteomes" id="UP000521943"/>
    </source>
</evidence>
<dbReference type="SMART" id="SM00225">
    <property type="entry name" value="BTB"/>
    <property type="match status" value="1"/>
</dbReference>
<dbReference type="GO" id="GO:0016579">
    <property type="term" value="P:protein deubiquitination"/>
    <property type="evidence" value="ECO:0007669"/>
    <property type="project" value="InterPro"/>
</dbReference>
<dbReference type="InterPro" id="IPR036890">
    <property type="entry name" value="HATPase_C_sf"/>
</dbReference>
<name>A0A8H6HLE0_9AGAR</name>
<dbReference type="InterPro" id="IPR052972">
    <property type="entry name" value="Sacsin_chaperone_reg"/>
</dbReference>